<keyword evidence="2" id="KW-1185">Reference proteome</keyword>
<reference evidence="1 2" key="1">
    <citation type="submission" date="2024-02" db="EMBL/GenBank/DDBJ databases">
        <title>High-quality chromosome-scale genome assembly of Pensacola bahiagrass (Paspalum notatum Flugge var. saurae).</title>
        <authorList>
            <person name="Vega J.M."/>
            <person name="Podio M."/>
            <person name="Orjuela J."/>
            <person name="Siena L.A."/>
            <person name="Pessino S.C."/>
            <person name="Combes M.C."/>
            <person name="Mariac C."/>
            <person name="Albertini E."/>
            <person name="Pupilli F."/>
            <person name="Ortiz J.P.A."/>
            <person name="Leblanc O."/>
        </authorList>
    </citation>
    <scope>NUCLEOTIDE SEQUENCE [LARGE SCALE GENOMIC DNA]</scope>
    <source>
        <strain evidence="1">R1</strain>
        <tissue evidence="1">Leaf</tissue>
    </source>
</reference>
<evidence type="ECO:0000313" key="1">
    <source>
        <dbReference type="EMBL" id="WVZ77864.1"/>
    </source>
</evidence>
<organism evidence="1 2">
    <name type="scientific">Paspalum notatum var. saurae</name>
    <dbReference type="NCBI Taxonomy" id="547442"/>
    <lineage>
        <taxon>Eukaryota</taxon>
        <taxon>Viridiplantae</taxon>
        <taxon>Streptophyta</taxon>
        <taxon>Embryophyta</taxon>
        <taxon>Tracheophyta</taxon>
        <taxon>Spermatophyta</taxon>
        <taxon>Magnoliopsida</taxon>
        <taxon>Liliopsida</taxon>
        <taxon>Poales</taxon>
        <taxon>Poaceae</taxon>
        <taxon>PACMAD clade</taxon>
        <taxon>Panicoideae</taxon>
        <taxon>Andropogonodae</taxon>
        <taxon>Paspaleae</taxon>
        <taxon>Paspalinae</taxon>
        <taxon>Paspalum</taxon>
    </lineage>
</organism>
<evidence type="ECO:0000313" key="2">
    <source>
        <dbReference type="Proteomes" id="UP001341281"/>
    </source>
</evidence>
<dbReference type="Proteomes" id="UP001341281">
    <property type="component" value="Chromosome 05"/>
</dbReference>
<dbReference type="EMBL" id="CP144749">
    <property type="protein sequence ID" value="WVZ77864.1"/>
    <property type="molecule type" value="Genomic_DNA"/>
</dbReference>
<sequence length="66" mass="7284">MANETSSTRAMARTGGGALLVEWKRCIFSLRKKQLLEICKIQLVWTAGLCDSLREQPSTSGSRIGK</sequence>
<protein>
    <submittedName>
        <fullName evidence="1">Uncharacterized protein</fullName>
    </submittedName>
</protein>
<dbReference type="AlphaFoldDB" id="A0AAQ3TP94"/>
<proteinExistence type="predicted"/>
<gene>
    <name evidence="1" type="ORF">U9M48_025672</name>
</gene>
<name>A0AAQ3TP94_PASNO</name>
<accession>A0AAQ3TP94</accession>